<evidence type="ECO:0000313" key="2">
    <source>
        <dbReference type="EMBL" id="RJG10938.1"/>
    </source>
</evidence>
<dbReference type="EMBL" id="QYUR01000003">
    <property type="protein sequence ID" value="RJG10938.1"/>
    <property type="molecule type" value="Genomic_DNA"/>
</dbReference>
<dbReference type="AlphaFoldDB" id="A0A418XF23"/>
<dbReference type="Proteomes" id="UP000284021">
    <property type="component" value="Unassembled WGS sequence"/>
</dbReference>
<gene>
    <name evidence="2" type="ORF">D3879_14765</name>
</gene>
<feature type="compositionally biased region" description="Basic residues" evidence="1">
    <location>
        <begin position="67"/>
        <end position="82"/>
    </location>
</feature>
<accession>A0A418XF23</accession>
<evidence type="ECO:0000256" key="1">
    <source>
        <dbReference type="SAM" id="MobiDB-lite"/>
    </source>
</evidence>
<name>A0A418XF23_9PSED</name>
<comment type="caution">
    <text evidence="2">The sequence shown here is derived from an EMBL/GenBank/DDBJ whole genome shotgun (WGS) entry which is preliminary data.</text>
</comment>
<feature type="region of interest" description="Disordered" evidence="1">
    <location>
        <begin position="59"/>
        <end position="82"/>
    </location>
</feature>
<protein>
    <submittedName>
        <fullName evidence="2">Uncharacterized protein</fullName>
    </submittedName>
</protein>
<dbReference type="RefSeq" id="WP_119955070.1">
    <property type="nucleotide sequence ID" value="NZ_QYUR01000003.1"/>
</dbReference>
<keyword evidence="3" id="KW-1185">Reference proteome</keyword>
<evidence type="ECO:0000313" key="3">
    <source>
        <dbReference type="Proteomes" id="UP000284021"/>
    </source>
</evidence>
<reference evidence="2 3" key="1">
    <citation type="submission" date="2018-09" db="EMBL/GenBank/DDBJ databases">
        <authorList>
            <person name="Zhu H."/>
        </authorList>
    </citation>
    <scope>NUCLEOTIDE SEQUENCE [LARGE SCALE GENOMIC DNA]</scope>
    <source>
        <strain evidence="2 3">K1S02-6</strain>
    </source>
</reference>
<proteinExistence type="predicted"/>
<sequence length="82" mass="8988">MSKILVLGSGSRALITALTLSMTRLDKSVREAIPTAITFHAAADDFPVWTLKPAAEDPFRGGCRSKGEKKRAARERRQRGGY</sequence>
<organism evidence="2 3">
    <name type="scientific">Pseudomonas cavernicola</name>
    <dbReference type="NCBI Taxonomy" id="2320866"/>
    <lineage>
        <taxon>Bacteria</taxon>
        <taxon>Pseudomonadati</taxon>
        <taxon>Pseudomonadota</taxon>
        <taxon>Gammaproteobacteria</taxon>
        <taxon>Pseudomonadales</taxon>
        <taxon>Pseudomonadaceae</taxon>
        <taxon>Pseudomonas</taxon>
    </lineage>
</organism>